<comment type="caution">
    <text evidence="4">The sequence shown here is derived from an EMBL/GenBank/DDBJ whole genome shotgun (WGS) entry which is preliminary data.</text>
</comment>
<dbReference type="InterPro" id="IPR012677">
    <property type="entry name" value="Nucleotide-bd_a/b_plait_sf"/>
</dbReference>
<protein>
    <recommendedName>
        <fullName evidence="3">RRM domain-containing protein</fullName>
    </recommendedName>
</protein>
<dbReference type="EMBL" id="CAJNNV010000334">
    <property type="protein sequence ID" value="CAE8582255.1"/>
    <property type="molecule type" value="Genomic_DNA"/>
</dbReference>
<dbReference type="Pfam" id="PF00076">
    <property type="entry name" value="RRM_1"/>
    <property type="match status" value="1"/>
</dbReference>
<dbReference type="Proteomes" id="UP000654075">
    <property type="component" value="Unassembled WGS sequence"/>
</dbReference>
<evidence type="ECO:0000259" key="3">
    <source>
        <dbReference type="PROSITE" id="PS50102"/>
    </source>
</evidence>
<dbReference type="SUPFAM" id="SSF54928">
    <property type="entry name" value="RNA-binding domain, RBD"/>
    <property type="match status" value="1"/>
</dbReference>
<feature type="region of interest" description="Disordered" evidence="2">
    <location>
        <begin position="111"/>
        <end position="154"/>
    </location>
</feature>
<dbReference type="Gene3D" id="3.30.70.330">
    <property type="match status" value="1"/>
</dbReference>
<dbReference type="GO" id="GO:0003723">
    <property type="term" value="F:RNA binding"/>
    <property type="evidence" value="ECO:0007669"/>
    <property type="project" value="UniProtKB-UniRule"/>
</dbReference>
<organism evidence="4 6">
    <name type="scientific">Polarella glacialis</name>
    <name type="common">Dinoflagellate</name>
    <dbReference type="NCBI Taxonomy" id="89957"/>
    <lineage>
        <taxon>Eukaryota</taxon>
        <taxon>Sar</taxon>
        <taxon>Alveolata</taxon>
        <taxon>Dinophyceae</taxon>
        <taxon>Suessiales</taxon>
        <taxon>Suessiaceae</taxon>
        <taxon>Polarella</taxon>
    </lineage>
</organism>
<dbReference type="GO" id="GO:0005634">
    <property type="term" value="C:nucleus"/>
    <property type="evidence" value="ECO:0007669"/>
    <property type="project" value="InterPro"/>
</dbReference>
<dbReference type="Proteomes" id="UP000626109">
    <property type="component" value="Unassembled WGS sequence"/>
</dbReference>
<feature type="compositionally biased region" description="Polar residues" evidence="2">
    <location>
        <begin position="111"/>
        <end position="124"/>
    </location>
</feature>
<dbReference type="GO" id="GO:0005737">
    <property type="term" value="C:cytoplasm"/>
    <property type="evidence" value="ECO:0007669"/>
    <property type="project" value="InterPro"/>
</dbReference>
<accession>A0A813D8W1</accession>
<keyword evidence="1" id="KW-0694">RNA-binding</keyword>
<dbReference type="EMBL" id="CAJNNW010008094">
    <property type="protein sequence ID" value="CAE8649742.1"/>
    <property type="molecule type" value="Genomic_DNA"/>
</dbReference>
<name>A0A813D8W1_POLGL</name>
<feature type="domain" description="RRM" evidence="3">
    <location>
        <begin position="30"/>
        <end position="108"/>
    </location>
</feature>
<feature type="compositionally biased region" description="Basic and acidic residues" evidence="2">
    <location>
        <begin position="138"/>
        <end position="154"/>
    </location>
</feature>
<evidence type="ECO:0000256" key="1">
    <source>
        <dbReference type="PROSITE-ProRule" id="PRU00176"/>
    </source>
</evidence>
<evidence type="ECO:0000256" key="2">
    <source>
        <dbReference type="SAM" id="MobiDB-lite"/>
    </source>
</evidence>
<dbReference type="PANTHER" id="PTHR45894">
    <property type="entry name" value="RNA-BINDING PROTEIN 8A"/>
    <property type="match status" value="1"/>
</dbReference>
<dbReference type="InterPro" id="IPR008111">
    <property type="entry name" value="RNA-bd_8"/>
</dbReference>
<proteinExistence type="predicted"/>
<dbReference type="AlphaFoldDB" id="A0A813D8W1"/>
<dbReference type="SMART" id="SM00360">
    <property type="entry name" value="RRM"/>
    <property type="match status" value="1"/>
</dbReference>
<evidence type="ECO:0000313" key="5">
    <source>
        <dbReference type="EMBL" id="CAE8649742.1"/>
    </source>
</evidence>
<dbReference type="InterPro" id="IPR035979">
    <property type="entry name" value="RBD_domain_sf"/>
</dbReference>
<dbReference type="GO" id="GO:0006396">
    <property type="term" value="P:RNA processing"/>
    <property type="evidence" value="ECO:0007669"/>
    <property type="project" value="InterPro"/>
</dbReference>
<reference evidence="4" key="1">
    <citation type="submission" date="2021-02" db="EMBL/GenBank/DDBJ databases">
        <authorList>
            <person name="Dougan E. K."/>
            <person name="Rhodes N."/>
            <person name="Thang M."/>
            <person name="Chan C."/>
        </authorList>
    </citation>
    <scope>NUCLEOTIDE SEQUENCE</scope>
</reference>
<keyword evidence="6" id="KW-1185">Reference proteome</keyword>
<dbReference type="OrthoDB" id="15688at2759"/>
<evidence type="ECO:0000313" key="6">
    <source>
        <dbReference type="Proteomes" id="UP000654075"/>
    </source>
</evidence>
<dbReference type="PRINTS" id="PR01738">
    <property type="entry name" value="RNABINDINGM8"/>
</dbReference>
<dbReference type="PROSITE" id="PS50102">
    <property type="entry name" value="RRM"/>
    <property type="match status" value="1"/>
</dbReference>
<sequence>MMPSACSQQQRLKKPEAALDCKPAKSKEGWGIFITGICEEAQEDDLEEAFGVFGEVLGLQLPLDRMTGFVKGYCMLEYKERAEAESAIAKMHGQELRGKAVSVSWLCQEATTRGNQGKSTQTLEGKQEGSVSSGAGDDSGHDSSDKRDRSRSPR</sequence>
<dbReference type="InterPro" id="IPR000504">
    <property type="entry name" value="RRM_dom"/>
</dbReference>
<gene>
    <name evidence="4" type="ORF">PGLA1383_LOCUS1255</name>
    <name evidence="5" type="ORF">PGLA2088_LOCUS7691</name>
</gene>
<evidence type="ECO:0000313" key="4">
    <source>
        <dbReference type="EMBL" id="CAE8582255.1"/>
    </source>
</evidence>